<dbReference type="Proteomes" id="UP001597214">
    <property type="component" value="Unassembled WGS sequence"/>
</dbReference>
<evidence type="ECO:0000313" key="1">
    <source>
        <dbReference type="EMBL" id="MFD1738455.1"/>
    </source>
</evidence>
<organism evidence="1 2">
    <name type="scientific">Bacillus salitolerans</name>
    <dbReference type="NCBI Taxonomy" id="1437434"/>
    <lineage>
        <taxon>Bacteria</taxon>
        <taxon>Bacillati</taxon>
        <taxon>Bacillota</taxon>
        <taxon>Bacilli</taxon>
        <taxon>Bacillales</taxon>
        <taxon>Bacillaceae</taxon>
        <taxon>Bacillus</taxon>
    </lineage>
</organism>
<comment type="caution">
    <text evidence="1">The sequence shown here is derived from an EMBL/GenBank/DDBJ whole genome shotgun (WGS) entry which is preliminary data.</text>
</comment>
<gene>
    <name evidence="1" type="ORF">ACFSCX_18180</name>
</gene>
<keyword evidence="2" id="KW-1185">Reference proteome</keyword>
<accession>A0ABW4LTI9</accession>
<sequence>MNPFHACATCIHYRVEKSENSSIFTCSRLGYETKPNFKFNCWTPKDNVYKLMVKRGIIKEGESI</sequence>
<dbReference type="EMBL" id="JBHUEM010000045">
    <property type="protein sequence ID" value="MFD1738455.1"/>
    <property type="molecule type" value="Genomic_DNA"/>
</dbReference>
<reference evidence="2" key="1">
    <citation type="journal article" date="2019" name="Int. J. Syst. Evol. Microbiol.">
        <title>The Global Catalogue of Microorganisms (GCM) 10K type strain sequencing project: providing services to taxonomists for standard genome sequencing and annotation.</title>
        <authorList>
            <consortium name="The Broad Institute Genomics Platform"/>
            <consortium name="The Broad Institute Genome Sequencing Center for Infectious Disease"/>
            <person name="Wu L."/>
            <person name="Ma J."/>
        </authorList>
    </citation>
    <scope>NUCLEOTIDE SEQUENCE [LARGE SCALE GENOMIC DNA]</scope>
    <source>
        <strain evidence="2">CCUG 49339</strain>
    </source>
</reference>
<proteinExistence type="predicted"/>
<dbReference type="RefSeq" id="WP_377929661.1">
    <property type="nucleotide sequence ID" value="NZ_JBHUEM010000045.1"/>
</dbReference>
<protein>
    <submittedName>
        <fullName evidence="1">Uncharacterized protein</fullName>
    </submittedName>
</protein>
<evidence type="ECO:0000313" key="2">
    <source>
        <dbReference type="Proteomes" id="UP001597214"/>
    </source>
</evidence>
<name>A0ABW4LTI9_9BACI</name>